<dbReference type="PROSITE" id="PS51257">
    <property type="entry name" value="PROKAR_LIPOPROTEIN"/>
    <property type="match status" value="1"/>
</dbReference>
<proteinExistence type="inferred from homology"/>
<keyword evidence="4" id="KW-0472">Membrane</keyword>
<dbReference type="InterPro" id="IPR012944">
    <property type="entry name" value="SusD_RagB_dom"/>
</dbReference>
<dbReference type="GO" id="GO:0009279">
    <property type="term" value="C:cell outer membrane"/>
    <property type="evidence" value="ECO:0007669"/>
    <property type="project" value="UniProtKB-SubCell"/>
</dbReference>
<evidence type="ECO:0000259" key="7">
    <source>
        <dbReference type="Pfam" id="PF14322"/>
    </source>
</evidence>
<evidence type="ECO:0000256" key="5">
    <source>
        <dbReference type="ARBA" id="ARBA00023237"/>
    </source>
</evidence>
<evidence type="ECO:0000259" key="6">
    <source>
        <dbReference type="Pfam" id="PF07980"/>
    </source>
</evidence>
<gene>
    <name evidence="8" type="ORF">H9814_10770</name>
</gene>
<reference evidence="8" key="2">
    <citation type="submission" date="2021-04" db="EMBL/GenBank/DDBJ databases">
        <authorList>
            <person name="Gilroy R."/>
        </authorList>
    </citation>
    <scope>NUCLEOTIDE SEQUENCE</scope>
    <source>
        <strain evidence="8">ChiHjej9B8-1298</strain>
    </source>
</reference>
<comment type="caution">
    <text evidence="8">The sequence shown here is derived from an EMBL/GenBank/DDBJ whole genome shotgun (WGS) entry which is preliminary data.</text>
</comment>
<comment type="similarity">
    <text evidence="2">Belongs to the SusD family.</text>
</comment>
<accession>A0A9D2J1Z2</accession>
<sequence length="578" mass="65166">MKRNKLFTFASAALISAGMGLTSCSDWLDLSPIDYYGASNFWQTEDQALGNLTAVMQQFRNSSFQTLILYGEMRGGAYTTFDSGSDGSSLYQGYLRTQNLSQTNPGISNFGGYWQQIGALNLFIANVENANYFSDEDTKNYCLGMAYGMRAYYYFVMYRAYGGVPLRLTPEVENGNYDQSSLYMARATASETMTQIKSDVNRSLEYFGDQTSFNFNGSSSNAKYYWSKAASEMLAGEVYLWNAKVATGDQPATREDLTVAKEHFTNVTEDFGLVMQDDFADVFSANNKQNSEIIFAVMYDENEATNGNLQYYMYSTNSGSTIGAGYDSDGNLWENPTMISQTQHRYQYANALWYQFDAADTRRDTTFIPSWHDQAGTQLRGTFVTKNLGSILSTTGYHCYNGDQPVYRLPLAYLSLAEIANMEGDNASVEYYVNLVRERAYGDNWDRTVYGYTAGTFVQNEVAILHEKDKEFVQEGQRWYDVRRMTIDPACGETDHLVFHDEGHIAYGLTITENMKELSDAPWGTDADKGQEVPPEIVVEPILPTNLAYRVLWPLSTSDLSNDPELKQTPGYEMTDEE</sequence>
<dbReference type="Proteomes" id="UP000824028">
    <property type="component" value="Unassembled WGS sequence"/>
</dbReference>
<dbReference type="Pfam" id="PF14322">
    <property type="entry name" value="SusD-like_3"/>
    <property type="match status" value="1"/>
</dbReference>
<organism evidence="8 9">
    <name type="scientific">Candidatus Bacteroides merdigallinarum</name>
    <dbReference type="NCBI Taxonomy" id="2838473"/>
    <lineage>
        <taxon>Bacteria</taxon>
        <taxon>Pseudomonadati</taxon>
        <taxon>Bacteroidota</taxon>
        <taxon>Bacteroidia</taxon>
        <taxon>Bacteroidales</taxon>
        <taxon>Bacteroidaceae</taxon>
        <taxon>Bacteroides</taxon>
    </lineage>
</organism>
<dbReference type="SUPFAM" id="SSF48452">
    <property type="entry name" value="TPR-like"/>
    <property type="match status" value="1"/>
</dbReference>
<evidence type="ECO:0000313" key="9">
    <source>
        <dbReference type="Proteomes" id="UP000824028"/>
    </source>
</evidence>
<feature type="domain" description="SusD-like N-terminal" evidence="7">
    <location>
        <begin position="92"/>
        <end position="211"/>
    </location>
</feature>
<reference evidence="8" key="1">
    <citation type="journal article" date="2021" name="PeerJ">
        <title>Extensive microbial diversity within the chicken gut microbiome revealed by metagenomics and culture.</title>
        <authorList>
            <person name="Gilroy R."/>
            <person name="Ravi A."/>
            <person name="Getino M."/>
            <person name="Pursley I."/>
            <person name="Horton D.L."/>
            <person name="Alikhan N.F."/>
            <person name="Baker D."/>
            <person name="Gharbi K."/>
            <person name="Hall N."/>
            <person name="Watson M."/>
            <person name="Adriaenssens E.M."/>
            <person name="Foster-Nyarko E."/>
            <person name="Jarju S."/>
            <person name="Secka A."/>
            <person name="Antonio M."/>
            <person name="Oren A."/>
            <person name="Chaudhuri R.R."/>
            <person name="La Ragione R."/>
            <person name="Hildebrand F."/>
            <person name="Pallen M.J."/>
        </authorList>
    </citation>
    <scope>NUCLEOTIDE SEQUENCE</scope>
    <source>
        <strain evidence="8">ChiHjej9B8-1298</strain>
    </source>
</reference>
<name>A0A9D2J1Z2_9BACE</name>
<protein>
    <submittedName>
        <fullName evidence="8">RagB/SusD family nutrient uptake outer membrane protein</fullName>
    </submittedName>
</protein>
<evidence type="ECO:0000256" key="1">
    <source>
        <dbReference type="ARBA" id="ARBA00004442"/>
    </source>
</evidence>
<dbReference type="Pfam" id="PF07980">
    <property type="entry name" value="SusD_RagB"/>
    <property type="match status" value="1"/>
</dbReference>
<comment type="subcellular location">
    <subcellularLocation>
        <location evidence="1">Cell outer membrane</location>
    </subcellularLocation>
</comment>
<feature type="domain" description="RagB/SusD" evidence="6">
    <location>
        <begin position="292"/>
        <end position="572"/>
    </location>
</feature>
<evidence type="ECO:0000313" key="8">
    <source>
        <dbReference type="EMBL" id="HIZ33995.1"/>
    </source>
</evidence>
<evidence type="ECO:0000256" key="2">
    <source>
        <dbReference type="ARBA" id="ARBA00006275"/>
    </source>
</evidence>
<dbReference type="InterPro" id="IPR033985">
    <property type="entry name" value="SusD-like_N"/>
</dbReference>
<evidence type="ECO:0000256" key="4">
    <source>
        <dbReference type="ARBA" id="ARBA00023136"/>
    </source>
</evidence>
<keyword evidence="5" id="KW-0998">Cell outer membrane</keyword>
<dbReference type="Gene3D" id="1.25.40.390">
    <property type="match status" value="1"/>
</dbReference>
<evidence type="ECO:0000256" key="3">
    <source>
        <dbReference type="ARBA" id="ARBA00022729"/>
    </source>
</evidence>
<keyword evidence="3" id="KW-0732">Signal</keyword>
<dbReference type="EMBL" id="DXBX01000089">
    <property type="protein sequence ID" value="HIZ33995.1"/>
    <property type="molecule type" value="Genomic_DNA"/>
</dbReference>
<dbReference type="InterPro" id="IPR011990">
    <property type="entry name" value="TPR-like_helical_dom_sf"/>
</dbReference>
<dbReference type="AlphaFoldDB" id="A0A9D2J1Z2"/>